<name>A0ABW1WK86_9BACL</name>
<feature type="transmembrane region" description="Helical" evidence="1">
    <location>
        <begin position="6"/>
        <end position="26"/>
    </location>
</feature>
<feature type="transmembrane region" description="Helical" evidence="1">
    <location>
        <begin position="38"/>
        <end position="57"/>
    </location>
</feature>
<protein>
    <submittedName>
        <fullName evidence="3">VanZ family protein</fullName>
    </submittedName>
</protein>
<dbReference type="Proteomes" id="UP001596267">
    <property type="component" value="Unassembled WGS sequence"/>
</dbReference>
<feature type="domain" description="VanZ-like" evidence="2">
    <location>
        <begin position="46"/>
        <end position="173"/>
    </location>
</feature>
<dbReference type="InterPro" id="IPR006976">
    <property type="entry name" value="VanZ-like"/>
</dbReference>
<keyword evidence="1" id="KW-1133">Transmembrane helix</keyword>
<evidence type="ECO:0000259" key="2">
    <source>
        <dbReference type="Pfam" id="PF04892"/>
    </source>
</evidence>
<dbReference type="RefSeq" id="WP_253077205.1">
    <property type="nucleotide sequence ID" value="NZ_JAMXWN010000017.1"/>
</dbReference>
<evidence type="ECO:0000313" key="4">
    <source>
        <dbReference type="Proteomes" id="UP001596267"/>
    </source>
</evidence>
<keyword evidence="4" id="KW-1185">Reference proteome</keyword>
<reference evidence="4" key="1">
    <citation type="journal article" date="2019" name="Int. J. Syst. Evol. Microbiol.">
        <title>The Global Catalogue of Microorganisms (GCM) 10K type strain sequencing project: providing services to taxonomists for standard genome sequencing and annotation.</title>
        <authorList>
            <consortium name="The Broad Institute Genomics Platform"/>
            <consortium name="The Broad Institute Genome Sequencing Center for Infectious Disease"/>
            <person name="Wu L."/>
            <person name="Ma J."/>
        </authorList>
    </citation>
    <scope>NUCLEOTIDE SEQUENCE [LARGE SCALE GENOMIC DNA]</scope>
    <source>
        <strain evidence="4">CCUG 42001</strain>
    </source>
</reference>
<accession>A0ABW1WK86</accession>
<feature type="transmembrane region" description="Helical" evidence="1">
    <location>
        <begin position="94"/>
        <end position="113"/>
    </location>
</feature>
<evidence type="ECO:0000313" key="3">
    <source>
        <dbReference type="EMBL" id="MFC6387455.1"/>
    </source>
</evidence>
<evidence type="ECO:0000256" key="1">
    <source>
        <dbReference type="SAM" id="Phobius"/>
    </source>
</evidence>
<dbReference type="Pfam" id="PF04892">
    <property type="entry name" value="VanZ"/>
    <property type="match status" value="1"/>
</dbReference>
<organism evidence="3 4">
    <name type="scientific">Sporolactobacillus kofuensis</name>
    <dbReference type="NCBI Taxonomy" id="269672"/>
    <lineage>
        <taxon>Bacteria</taxon>
        <taxon>Bacillati</taxon>
        <taxon>Bacillota</taxon>
        <taxon>Bacilli</taxon>
        <taxon>Bacillales</taxon>
        <taxon>Sporolactobacillaceae</taxon>
        <taxon>Sporolactobacillus</taxon>
    </lineage>
</organism>
<dbReference type="EMBL" id="JBHSTQ010000015">
    <property type="protein sequence ID" value="MFC6387455.1"/>
    <property type="molecule type" value="Genomic_DNA"/>
</dbReference>
<proteinExistence type="predicted"/>
<keyword evidence="1" id="KW-0812">Transmembrane</keyword>
<keyword evidence="1" id="KW-0472">Membrane</keyword>
<feature type="transmembrane region" description="Helical" evidence="1">
    <location>
        <begin position="156"/>
        <end position="174"/>
    </location>
</feature>
<sequence>MSHVLNPTIFEFFLTYSVFLSVSLLWERYVRKTLTYHRGVFLSLLVGYLLITLLLAVQPMSRVEQSLISPGGPFVNLQPFRDIMLQTQSDQGHWLLMWNSLLPVPFIFFVGFASHGNLRLSGLIVIGMTAILVVECGLYFMNNVPHFPKHLFDIDALILNSIGVLTGSILFFCMQKTQWMQECISETMSTR</sequence>
<gene>
    <name evidence="3" type="ORF">ACFP7A_12685</name>
</gene>
<comment type="caution">
    <text evidence="3">The sequence shown here is derived from an EMBL/GenBank/DDBJ whole genome shotgun (WGS) entry which is preliminary data.</text>
</comment>
<feature type="transmembrane region" description="Helical" evidence="1">
    <location>
        <begin position="120"/>
        <end position="141"/>
    </location>
</feature>